<dbReference type="AlphaFoldDB" id="A0A8J3VEZ6"/>
<reference evidence="1" key="1">
    <citation type="submission" date="2021-01" db="EMBL/GenBank/DDBJ databases">
        <title>Whole genome shotgun sequence of Rhizocola hellebori NBRC 109834.</title>
        <authorList>
            <person name="Komaki H."/>
            <person name="Tamura T."/>
        </authorList>
    </citation>
    <scope>NUCLEOTIDE SEQUENCE</scope>
    <source>
        <strain evidence="1">NBRC 109834</strain>
    </source>
</reference>
<name>A0A8J3VEZ6_9ACTN</name>
<evidence type="ECO:0000313" key="2">
    <source>
        <dbReference type="Proteomes" id="UP000612899"/>
    </source>
</evidence>
<organism evidence="1 2">
    <name type="scientific">Rhizocola hellebori</name>
    <dbReference type="NCBI Taxonomy" id="1392758"/>
    <lineage>
        <taxon>Bacteria</taxon>
        <taxon>Bacillati</taxon>
        <taxon>Actinomycetota</taxon>
        <taxon>Actinomycetes</taxon>
        <taxon>Micromonosporales</taxon>
        <taxon>Micromonosporaceae</taxon>
        <taxon>Rhizocola</taxon>
    </lineage>
</organism>
<protein>
    <recommendedName>
        <fullName evidence="3">Condensation domain-containing protein</fullName>
    </recommendedName>
</protein>
<accession>A0A8J3VEZ6</accession>
<sequence>MIVRALRLTGVVDDARLLAAVREATTSLELLTAPSIGADTAADDTHCLKMLAAQRERCLVQLYRLPNSDTEDHVVLAVAADPMVLDLRSAYLLLGAVMQAYFGRFRAIEYPSYTEAVGGIDNRVAPSRAALWARRVGAWPRRWPTADVDNDLHVPFPTWAKLCGIGDYMGNHSSITVIALLAWWLRFQAGRVEPATFLAELDLREYHGLGSVIGPLTDRIAFQVDVTPEMSFRELVRRCHAGVLDAVVHYVPFQVVRELPCWPGCDVAVHYCRTPPLSSATRGEETLERLGLSIELFHEGALARLTGHTPDAALSVDVAESGDGVELIGIPLEISVIDKVIADPDIPLARL</sequence>
<dbReference type="SUPFAM" id="SSF52777">
    <property type="entry name" value="CoA-dependent acyltransferases"/>
    <property type="match status" value="1"/>
</dbReference>
<dbReference type="RefSeq" id="WP_203907355.1">
    <property type="nucleotide sequence ID" value="NZ_BONY01000007.1"/>
</dbReference>
<dbReference type="Gene3D" id="3.30.559.30">
    <property type="entry name" value="Nonribosomal peptide synthetase, condensation domain"/>
    <property type="match status" value="1"/>
</dbReference>
<proteinExistence type="predicted"/>
<dbReference type="EMBL" id="BONY01000007">
    <property type="protein sequence ID" value="GIH03448.1"/>
    <property type="molecule type" value="Genomic_DNA"/>
</dbReference>
<evidence type="ECO:0008006" key="3">
    <source>
        <dbReference type="Google" id="ProtNLM"/>
    </source>
</evidence>
<comment type="caution">
    <text evidence="1">The sequence shown here is derived from an EMBL/GenBank/DDBJ whole genome shotgun (WGS) entry which is preliminary data.</text>
</comment>
<gene>
    <name evidence="1" type="ORF">Rhe02_15150</name>
</gene>
<keyword evidence="2" id="KW-1185">Reference proteome</keyword>
<dbReference type="Proteomes" id="UP000612899">
    <property type="component" value="Unassembled WGS sequence"/>
</dbReference>
<evidence type="ECO:0000313" key="1">
    <source>
        <dbReference type="EMBL" id="GIH03448.1"/>
    </source>
</evidence>